<dbReference type="InterPro" id="IPR009880">
    <property type="entry name" value="Glyoxal_oxidase_N"/>
</dbReference>
<dbReference type="InterPro" id="IPR002889">
    <property type="entry name" value="WSC_carb-bd"/>
</dbReference>
<feature type="domain" description="WSC" evidence="3">
    <location>
        <begin position="281"/>
        <end position="375"/>
    </location>
</feature>
<name>A0A9P6CYZ8_9AGAR</name>
<protein>
    <submittedName>
        <fullName evidence="4">Copper radical oxidase</fullName>
    </submittedName>
</protein>
<dbReference type="Gene3D" id="2.60.40.10">
    <property type="entry name" value="Immunoglobulins"/>
    <property type="match status" value="1"/>
</dbReference>
<gene>
    <name evidence="4" type="ORF">BDN70DRAFT_917580</name>
</gene>
<dbReference type="PANTHER" id="PTHR32208:SF105">
    <property type="entry name" value="COPPER RADICAL OXIDASE"/>
    <property type="match status" value="1"/>
</dbReference>
<evidence type="ECO:0000256" key="2">
    <source>
        <dbReference type="SAM" id="SignalP"/>
    </source>
</evidence>
<dbReference type="EMBL" id="MU155142">
    <property type="protein sequence ID" value="KAF9484627.1"/>
    <property type="molecule type" value="Genomic_DNA"/>
</dbReference>
<dbReference type="CDD" id="cd02851">
    <property type="entry name" value="E_set_GO_C"/>
    <property type="match status" value="1"/>
</dbReference>
<dbReference type="Pfam" id="PF09118">
    <property type="entry name" value="GO-like_E_set"/>
    <property type="match status" value="1"/>
</dbReference>
<evidence type="ECO:0000313" key="4">
    <source>
        <dbReference type="EMBL" id="KAF9484627.1"/>
    </source>
</evidence>
<comment type="caution">
    <text evidence="4">The sequence shown here is derived from an EMBL/GenBank/DDBJ whole genome shotgun (WGS) entry which is preliminary data.</text>
</comment>
<dbReference type="InterPro" id="IPR013783">
    <property type="entry name" value="Ig-like_fold"/>
</dbReference>
<proteinExistence type="predicted"/>
<dbReference type="Pfam" id="PF07250">
    <property type="entry name" value="Glyoxal_oxid_N"/>
    <property type="match status" value="1"/>
</dbReference>
<dbReference type="OrthoDB" id="2019572at2759"/>
<dbReference type="InterPro" id="IPR015202">
    <property type="entry name" value="GO-like_E_set"/>
</dbReference>
<dbReference type="SMART" id="SM00321">
    <property type="entry name" value="WSC"/>
    <property type="match status" value="4"/>
</dbReference>
<feature type="domain" description="WSC" evidence="3">
    <location>
        <begin position="150"/>
        <end position="243"/>
    </location>
</feature>
<dbReference type="InterPro" id="IPR037293">
    <property type="entry name" value="Gal_Oxidase_central_sf"/>
</dbReference>
<dbReference type="PROSITE" id="PS51212">
    <property type="entry name" value="WSC"/>
    <property type="match status" value="4"/>
</dbReference>
<evidence type="ECO:0000259" key="3">
    <source>
        <dbReference type="PROSITE" id="PS51212"/>
    </source>
</evidence>
<reference evidence="4" key="1">
    <citation type="submission" date="2020-11" db="EMBL/GenBank/DDBJ databases">
        <authorList>
            <consortium name="DOE Joint Genome Institute"/>
            <person name="Ahrendt S."/>
            <person name="Riley R."/>
            <person name="Andreopoulos W."/>
            <person name="Labutti K."/>
            <person name="Pangilinan J."/>
            <person name="Ruiz-Duenas F.J."/>
            <person name="Barrasa J.M."/>
            <person name="Sanchez-Garcia M."/>
            <person name="Camarero S."/>
            <person name="Miyauchi S."/>
            <person name="Serrano A."/>
            <person name="Linde D."/>
            <person name="Babiker R."/>
            <person name="Drula E."/>
            <person name="Ayuso-Fernandez I."/>
            <person name="Pacheco R."/>
            <person name="Padilla G."/>
            <person name="Ferreira P."/>
            <person name="Barriuso J."/>
            <person name="Kellner H."/>
            <person name="Castanera R."/>
            <person name="Alfaro M."/>
            <person name="Ramirez L."/>
            <person name="Pisabarro A.G."/>
            <person name="Kuo A."/>
            <person name="Tritt A."/>
            <person name="Lipzen A."/>
            <person name="He G."/>
            <person name="Yan M."/>
            <person name="Ng V."/>
            <person name="Cullen D."/>
            <person name="Martin F."/>
            <person name="Rosso M.-N."/>
            <person name="Henrissat B."/>
            <person name="Hibbett D."/>
            <person name="Martinez A.T."/>
            <person name="Grigoriev I.V."/>
        </authorList>
    </citation>
    <scope>NUCLEOTIDE SEQUENCE</scope>
    <source>
        <strain evidence="4">CIRM-BRFM 674</strain>
    </source>
</reference>
<feature type="domain" description="WSC" evidence="3">
    <location>
        <begin position="393"/>
        <end position="489"/>
    </location>
</feature>
<evidence type="ECO:0000256" key="1">
    <source>
        <dbReference type="ARBA" id="ARBA00022729"/>
    </source>
</evidence>
<dbReference type="SUPFAM" id="SSF81296">
    <property type="entry name" value="E set domains"/>
    <property type="match status" value="1"/>
</dbReference>
<accession>A0A9P6CYZ8</accession>
<dbReference type="AlphaFoldDB" id="A0A9P6CYZ8"/>
<dbReference type="Proteomes" id="UP000807469">
    <property type="component" value="Unassembled WGS sequence"/>
</dbReference>
<feature type="chain" id="PRO_5040348721" evidence="2">
    <location>
        <begin position="22"/>
        <end position="1018"/>
    </location>
</feature>
<dbReference type="SUPFAM" id="SSF50965">
    <property type="entry name" value="Galactose oxidase, central domain"/>
    <property type="match status" value="1"/>
</dbReference>
<keyword evidence="5" id="KW-1185">Reference proteome</keyword>
<sequence>MGILDVLALTLALAAVPLSSASEAVHTLERRVSVPTTLPGTWTFQGCVTDSTGSRTLTGATTADGTGMTIENCINFCAASNWVFAGVEFGDECFCGNNLTPGYANATLTDCNMGCAGNAEEACGAGNRLDLFWSGVTPPPPPSIVPKVGNWVSLGCYSDNVNGRALPNQVNTVGSVTIESCTTACFNAGFGVSGAEFSTQCFCGTAVANGGAPAAAGDCNMVCQGNSSEFCGGPNRLNVYNYTGTDLVGGGGGGGGTGGGGGGGGTTVAGVVPVLSGLPTGWAYNSCWVDNAFGRIFPVGLGGSPTTTVQSCIAQCIAQNFTIAGMEFADECNCGNQLVAGAVIATDQTTCNMGCAANATQACGGPNRLSVYASKPIVALPVPTAQKTNLPGSWTYAGCLREGTTARIFPNQIINIGNNSAIACMNQCAAFGYPASGTEFGQECYCGDITDVAAGNGVFGADSECTTPCPGDPVHICGDGNRLTTYFWNATMNNWHTPANIGRYEFFVPGLVVPLIATVGINNKVTFLEKGGTGIPNATGAYELDPSLVNNFGQTWREMHIKTDVFCSGAVIMPDKAGRLINVGGWSEISTFGVRLYTPSGSLGVNGTTDWEENADELSLQVGRWYPTAAVLSNGSILVMGGETGSNAAPQPNLEILPKPVGGSTIVDLDWLARTDPNNLYPFIIVLPSKNLFIGYYNEARILEPVNFNTILQLPNIPGSVNNFLAGRTYPLQGAAVPFPMKAPYTDPLRVLICGGGANGAGVPIDNCVTITPEVAGATWTLERMPMRRVMPNIVSLPDGTFMILNGAHDGVAGFGLANNPQLQALLYDPTQPLGSRISLLNTTIVARMYHSEAVLLPDARVLVSGSDPQTDNPDGSVKYPEEFRIEVYIPPYLNQGFKQPTFTLTNTDWSYGQVVQITNLKLFQGTTSTVRISLVAATSSTHGNTMGARTLFPAFTCSGTTCSVTAPPNAGISPPGWHQLFVLDGPTPSHSVWVRIGGDPSQLGNWPNLPGFTTPGI</sequence>
<dbReference type="Gene3D" id="2.130.10.80">
    <property type="entry name" value="Galactose oxidase/kelch, beta-propeller"/>
    <property type="match status" value="1"/>
</dbReference>
<dbReference type="InterPro" id="IPR014756">
    <property type="entry name" value="Ig_E-set"/>
</dbReference>
<feature type="domain" description="WSC" evidence="3">
    <location>
        <begin position="41"/>
        <end position="135"/>
    </location>
</feature>
<evidence type="ECO:0000313" key="5">
    <source>
        <dbReference type="Proteomes" id="UP000807469"/>
    </source>
</evidence>
<organism evidence="4 5">
    <name type="scientific">Pholiota conissans</name>
    <dbReference type="NCBI Taxonomy" id="109636"/>
    <lineage>
        <taxon>Eukaryota</taxon>
        <taxon>Fungi</taxon>
        <taxon>Dikarya</taxon>
        <taxon>Basidiomycota</taxon>
        <taxon>Agaricomycotina</taxon>
        <taxon>Agaricomycetes</taxon>
        <taxon>Agaricomycetidae</taxon>
        <taxon>Agaricales</taxon>
        <taxon>Agaricineae</taxon>
        <taxon>Strophariaceae</taxon>
        <taxon>Pholiota</taxon>
    </lineage>
</organism>
<keyword evidence="1 2" id="KW-0732">Signal</keyword>
<dbReference type="InterPro" id="IPR011043">
    <property type="entry name" value="Gal_Oxase/kelch_b-propeller"/>
</dbReference>
<dbReference type="PANTHER" id="PTHR32208">
    <property type="entry name" value="SECRETED PROTEIN-RELATED"/>
    <property type="match status" value="1"/>
</dbReference>
<dbReference type="Pfam" id="PF01822">
    <property type="entry name" value="WSC"/>
    <property type="match status" value="4"/>
</dbReference>
<feature type="signal peptide" evidence="2">
    <location>
        <begin position="1"/>
        <end position="21"/>
    </location>
</feature>